<feature type="signal peptide" evidence="1">
    <location>
        <begin position="1"/>
        <end position="20"/>
    </location>
</feature>
<evidence type="ECO:0000256" key="1">
    <source>
        <dbReference type="SAM" id="SignalP"/>
    </source>
</evidence>
<sequence length="186" mass="20947">MLLRLVSLFLFLFSFSAAYAAEKETETPLTKLEVASKKILDGLSENQTKQFAAIRHSHGVIRAVEDVRKNITKASESCSKHNPEFAVAMQKRVGEWQASIDPILKNAKERLDTMIKLQDFASPMETKSYLKKIDEAVAFKSKSMKSVPITEKKECKKLLGTMDDTDKDLKELLVQTLALDKPLEAK</sequence>
<organism evidence="2 3">
    <name type="scientific">Micavibrio aeruginosavorus</name>
    <dbReference type="NCBI Taxonomy" id="349221"/>
    <lineage>
        <taxon>Bacteria</taxon>
        <taxon>Pseudomonadati</taxon>
        <taxon>Bdellovibrionota</taxon>
        <taxon>Bdellovibrionia</taxon>
        <taxon>Bdellovibrionales</taxon>
        <taxon>Pseudobdellovibrionaceae</taxon>
        <taxon>Micavibrio</taxon>
    </lineage>
</organism>
<dbReference type="EMBL" id="QFOT01000002">
    <property type="protein sequence ID" value="PZP57413.1"/>
    <property type="molecule type" value="Genomic_DNA"/>
</dbReference>
<reference evidence="2 3" key="1">
    <citation type="submission" date="2017-08" db="EMBL/GenBank/DDBJ databases">
        <title>Infants hospitalized years apart are colonized by the same room-sourced microbial strains.</title>
        <authorList>
            <person name="Brooks B."/>
            <person name="Olm M.R."/>
            <person name="Firek B.A."/>
            <person name="Baker R."/>
            <person name="Thomas B.C."/>
            <person name="Morowitz M.J."/>
            <person name="Banfield J.F."/>
        </authorList>
    </citation>
    <scope>NUCLEOTIDE SEQUENCE [LARGE SCALE GENOMIC DNA]</scope>
    <source>
        <strain evidence="2">S2_006_000_R2_64</strain>
    </source>
</reference>
<comment type="caution">
    <text evidence="2">The sequence shown here is derived from an EMBL/GenBank/DDBJ whole genome shotgun (WGS) entry which is preliminary data.</text>
</comment>
<gene>
    <name evidence="2" type="ORF">DI586_00545</name>
</gene>
<protein>
    <submittedName>
        <fullName evidence="2">Uncharacterized protein</fullName>
    </submittedName>
</protein>
<name>A0A2W5FR85_9BACT</name>
<accession>A0A2W5FR85</accession>
<feature type="chain" id="PRO_5016027029" evidence="1">
    <location>
        <begin position="21"/>
        <end position="186"/>
    </location>
</feature>
<keyword evidence="1" id="KW-0732">Signal</keyword>
<dbReference type="Proteomes" id="UP000249739">
    <property type="component" value="Unassembled WGS sequence"/>
</dbReference>
<proteinExistence type="predicted"/>
<evidence type="ECO:0000313" key="2">
    <source>
        <dbReference type="EMBL" id="PZP57413.1"/>
    </source>
</evidence>
<dbReference type="AlphaFoldDB" id="A0A2W5FR85"/>
<evidence type="ECO:0000313" key="3">
    <source>
        <dbReference type="Proteomes" id="UP000249739"/>
    </source>
</evidence>